<dbReference type="PROSITE" id="PS50109">
    <property type="entry name" value="HIS_KIN"/>
    <property type="match status" value="1"/>
</dbReference>
<dbReference type="InterPro" id="IPR036097">
    <property type="entry name" value="HisK_dim/P_sf"/>
</dbReference>
<evidence type="ECO:0000256" key="14">
    <source>
        <dbReference type="SAM" id="Phobius"/>
    </source>
</evidence>
<dbReference type="PANTHER" id="PTHR43065:SF10">
    <property type="entry name" value="PEROXIDE STRESS-ACTIVATED HISTIDINE KINASE MAK3"/>
    <property type="match status" value="1"/>
</dbReference>
<reference evidence="17" key="1">
    <citation type="submission" date="2022-02" db="EMBL/GenBank/DDBJ databases">
        <title>Qipengyuania spongiae sp. nov., isolated from marine sponge.</title>
        <authorList>
            <person name="Li Z."/>
            <person name="Zhang M."/>
        </authorList>
    </citation>
    <scope>NUCLEOTIDE SEQUENCE</scope>
    <source>
        <strain evidence="17">PHS-Z21</strain>
    </source>
</reference>
<dbReference type="Proteomes" id="UP001065265">
    <property type="component" value="Chromosome"/>
</dbReference>
<dbReference type="SUPFAM" id="SSF47384">
    <property type="entry name" value="Homodimeric domain of signal transducing histidine kinase"/>
    <property type="match status" value="1"/>
</dbReference>
<dbReference type="SMART" id="SM00304">
    <property type="entry name" value="HAMP"/>
    <property type="match status" value="1"/>
</dbReference>
<proteinExistence type="predicted"/>
<evidence type="ECO:0000256" key="7">
    <source>
        <dbReference type="ARBA" id="ARBA00022692"/>
    </source>
</evidence>
<evidence type="ECO:0000256" key="9">
    <source>
        <dbReference type="ARBA" id="ARBA00022777"/>
    </source>
</evidence>
<keyword evidence="9" id="KW-0418">Kinase</keyword>
<dbReference type="SUPFAM" id="SSF158472">
    <property type="entry name" value="HAMP domain-like"/>
    <property type="match status" value="1"/>
</dbReference>
<dbReference type="InterPro" id="IPR036890">
    <property type="entry name" value="HATPase_C_sf"/>
</dbReference>
<dbReference type="CDD" id="cd06225">
    <property type="entry name" value="HAMP"/>
    <property type="match status" value="1"/>
</dbReference>
<evidence type="ECO:0000256" key="13">
    <source>
        <dbReference type="ARBA" id="ARBA00023136"/>
    </source>
</evidence>
<dbReference type="Pfam" id="PF00512">
    <property type="entry name" value="HisKA"/>
    <property type="match status" value="1"/>
</dbReference>
<dbReference type="GO" id="GO:0005524">
    <property type="term" value="F:ATP binding"/>
    <property type="evidence" value="ECO:0007669"/>
    <property type="project" value="UniProtKB-KW"/>
</dbReference>
<evidence type="ECO:0000256" key="2">
    <source>
        <dbReference type="ARBA" id="ARBA00004651"/>
    </source>
</evidence>
<evidence type="ECO:0000256" key="6">
    <source>
        <dbReference type="ARBA" id="ARBA00022679"/>
    </source>
</evidence>
<keyword evidence="6" id="KW-0808">Transferase</keyword>
<feature type="domain" description="HAMP" evidence="16">
    <location>
        <begin position="334"/>
        <end position="387"/>
    </location>
</feature>
<dbReference type="Pfam" id="PF00672">
    <property type="entry name" value="HAMP"/>
    <property type="match status" value="1"/>
</dbReference>
<dbReference type="InterPro" id="IPR003660">
    <property type="entry name" value="HAMP_dom"/>
</dbReference>
<comment type="catalytic activity">
    <reaction evidence="1">
        <text>ATP + protein L-histidine = ADP + protein N-phospho-L-histidine.</text>
        <dbReference type="EC" id="2.7.13.3"/>
    </reaction>
</comment>
<keyword evidence="18" id="KW-1185">Reference proteome</keyword>
<dbReference type="EMBL" id="CP092471">
    <property type="protein sequence ID" value="UVI38888.1"/>
    <property type="molecule type" value="Genomic_DNA"/>
</dbReference>
<dbReference type="InterPro" id="IPR035965">
    <property type="entry name" value="PAS-like_dom_sf"/>
</dbReference>
<evidence type="ECO:0000256" key="12">
    <source>
        <dbReference type="ARBA" id="ARBA00023012"/>
    </source>
</evidence>
<evidence type="ECO:0000259" key="15">
    <source>
        <dbReference type="PROSITE" id="PS50109"/>
    </source>
</evidence>
<feature type="domain" description="Histidine kinase" evidence="15">
    <location>
        <begin position="514"/>
        <end position="733"/>
    </location>
</feature>
<name>A0ABY5SWG9_9SPHN</name>
<dbReference type="InterPro" id="IPR000014">
    <property type="entry name" value="PAS"/>
</dbReference>
<dbReference type="Gene3D" id="1.10.287.130">
    <property type="match status" value="1"/>
</dbReference>
<dbReference type="PRINTS" id="PR00344">
    <property type="entry name" value="BCTRLSENSOR"/>
</dbReference>
<sequence length="745" mass="82124">MATQAPSEPYREGTARTPRWMRRFVVASKRANIFLWLEIGAALAFLLMVGTTYAAFTVAPPDGQLLPVRQVAGLLIGTLVPAMGLLVLLGRRMALRRAAGSTARLHVRLVFLFSLIAAVPTLLVASFAAFLFQSGVDFWFSDNSRGLMQNANQLAESYYQQNQVDVSEHTIAMAGDLRYYLERQSLVSENWPSLYRYQAEPRDITESAILQALPDGSLRTAFVYGISEGNDPVRFVAQSLPALDDGQLVVVQGSPQRIEAVAPIDRDSGIYLYNARTAEAASFRSWESAKSISTAYDVLTSRARALQLRFNLALFFVSLALVGLAVWFALRFADRQVEPLTDLVAAARKVGAGNFALRVEGRTGGDEVGLLNRAFNRMTAQLERQTDALVTANRQIEERRSFIEAVLESVSAGVISIDRDGRILLMNGPAQSLLLTDGDGLEKDTHLSDLVPQIAVMVEAGLSKGVVSHSKGGDLLTLAVKIGSERDGYVITFEDITRQLLDQRQAAWSDVARRIAHEIKNPLTPIQLATERLKRRYRKQIHEDGELFDELTSTIVRQVGGLRTMVDEFSSFARLPKPVFRPEDLLDLVRQSLFLQEVGHSDIDYRLAGDIDQAIRVNCDRHQVGQAVTNVLKNAAEAIEARARNAEPDYRGRISVVVETFGKEVKIGIEDNGIGLPADRETIVEPYVTTREKGTGLGLAIVNKIVEEHGGEMTFGPRSEGGTRVTLSFAREPLLSNSDNGKRNL</sequence>
<protein>
    <recommendedName>
        <fullName evidence="3">histidine kinase</fullName>
        <ecNumber evidence="3">2.7.13.3</ecNumber>
    </recommendedName>
</protein>
<evidence type="ECO:0000256" key="1">
    <source>
        <dbReference type="ARBA" id="ARBA00000085"/>
    </source>
</evidence>
<dbReference type="PANTHER" id="PTHR43065">
    <property type="entry name" value="SENSOR HISTIDINE KINASE"/>
    <property type="match status" value="1"/>
</dbReference>
<dbReference type="InterPro" id="IPR004358">
    <property type="entry name" value="Sig_transdc_His_kin-like_C"/>
</dbReference>
<dbReference type="Gene3D" id="3.30.450.20">
    <property type="entry name" value="PAS domain"/>
    <property type="match status" value="1"/>
</dbReference>
<keyword evidence="12" id="KW-0902">Two-component regulatory system</keyword>
<keyword evidence="10 17" id="KW-0067">ATP-binding</keyword>
<dbReference type="Gene3D" id="3.30.565.10">
    <property type="entry name" value="Histidine kinase-like ATPase, C-terminal domain"/>
    <property type="match status" value="1"/>
</dbReference>
<keyword evidence="5" id="KW-0597">Phosphoprotein</keyword>
<dbReference type="RefSeq" id="WP_265558070.1">
    <property type="nucleotide sequence ID" value="NZ_CP092471.1"/>
</dbReference>
<dbReference type="SMART" id="SM00388">
    <property type="entry name" value="HisKA"/>
    <property type="match status" value="1"/>
</dbReference>
<dbReference type="SMART" id="SM00387">
    <property type="entry name" value="HATPase_c"/>
    <property type="match status" value="1"/>
</dbReference>
<dbReference type="PIRSF" id="PIRSF037532">
    <property type="entry name" value="STHK_NtrY"/>
    <property type="match status" value="1"/>
</dbReference>
<dbReference type="PROSITE" id="PS50885">
    <property type="entry name" value="HAMP"/>
    <property type="match status" value="1"/>
</dbReference>
<dbReference type="InterPro" id="IPR005467">
    <property type="entry name" value="His_kinase_dom"/>
</dbReference>
<dbReference type="Gene3D" id="6.10.340.10">
    <property type="match status" value="1"/>
</dbReference>
<keyword evidence="4" id="KW-1003">Cell membrane</keyword>
<keyword evidence="11 14" id="KW-1133">Transmembrane helix</keyword>
<gene>
    <name evidence="17" type="ORF">L1F33_11655</name>
</gene>
<dbReference type="Pfam" id="PF02518">
    <property type="entry name" value="HATPase_c"/>
    <property type="match status" value="1"/>
</dbReference>
<keyword evidence="7 14" id="KW-0812">Transmembrane</keyword>
<evidence type="ECO:0000256" key="3">
    <source>
        <dbReference type="ARBA" id="ARBA00012438"/>
    </source>
</evidence>
<evidence type="ECO:0000256" key="8">
    <source>
        <dbReference type="ARBA" id="ARBA00022741"/>
    </source>
</evidence>
<evidence type="ECO:0000256" key="10">
    <source>
        <dbReference type="ARBA" id="ARBA00022840"/>
    </source>
</evidence>
<dbReference type="Pfam" id="PF19312">
    <property type="entry name" value="NtrY_N"/>
    <property type="match status" value="1"/>
</dbReference>
<evidence type="ECO:0000313" key="18">
    <source>
        <dbReference type="Proteomes" id="UP001065265"/>
    </source>
</evidence>
<dbReference type="InterPro" id="IPR045671">
    <property type="entry name" value="NtrY-like_N"/>
</dbReference>
<accession>A0ABY5SWG9</accession>
<dbReference type="SUPFAM" id="SSF55785">
    <property type="entry name" value="PYP-like sensor domain (PAS domain)"/>
    <property type="match status" value="1"/>
</dbReference>
<evidence type="ECO:0000259" key="16">
    <source>
        <dbReference type="PROSITE" id="PS50885"/>
    </source>
</evidence>
<dbReference type="SUPFAM" id="SSF55874">
    <property type="entry name" value="ATPase domain of HSP90 chaperone/DNA topoisomerase II/histidine kinase"/>
    <property type="match status" value="1"/>
</dbReference>
<evidence type="ECO:0000256" key="11">
    <source>
        <dbReference type="ARBA" id="ARBA00022989"/>
    </source>
</evidence>
<evidence type="ECO:0000313" key="17">
    <source>
        <dbReference type="EMBL" id="UVI38888.1"/>
    </source>
</evidence>
<dbReference type="InterPro" id="IPR017232">
    <property type="entry name" value="NtrY"/>
</dbReference>
<feature type="transmembrane region" description="Helical" evidence="14">
    <location>
        <begin position="68"/>
        <end position="89"/>
    </location>
</feature>
<dbReference type="EC" id="2.7.13.3" evidence="3"/>
<dbReference type="SMART" id="SM00091">
    <property type="entry name" value="PAS"/>
    <property type="match status" value="2"/>
</dbReference>
<evidence type="ECO:0000256" key="4">
    <source>
        <dbReference type="ARBA" id="ARBA00022475"/>
    </source>
</evidence>
<dbReference type="CDD" id="cd00082">
    <property type="entry name" value="HisKA"/>
    <property type="match status" value="1"/>
</dbReference>
<evidence type="ECO:0000256" key="5">
    <source>
        <dbReference type="ARBA" id="ARBA00022553"/>
    </source>
</evidence>
<comment type="subcellular location">
    <subcellularLocation>
        <location evidence="2">Cell membrane</location>
        <topology evidence="2">Multi-pass membrane protein</topology>
    </subcellularLocation>
</comment>
<dbReference type="InterPro" id="IPR003594">
    <property type="entry name" value="HATPase_dom"/>
</dbReference>
<keyword evidence="8" id="KW-0547">Nucleotide-binding</keyword>
<feature type="transmembrane region" description="Helical" evidence="14">
    <location>
        <begin position="109"/>
        <end position="132"/>
    </location>
</feature>
<keyword evidence="13 14" id="KW-0472">Membrane</keyword>
<organism evidence="17 18">
    <name type="scientific">Qipengyuania spongiae</name>
    <dbReference type="NCBI Taxonomy" id="2909673"/>
    <lineage>
        <taxon>Bacteria</taxon>
        <taxon>Pseudomonadati</taxon>
        <taxon>Pseudomonadota</taxon>
        <taxon>Alphaproteobacteria</taxon>
        <taxon>Sphingomonadales</taxon>
        <taxon>Erythrobacteraceae</taxon>
        <taxon>Qipengyuania</taxon>
    </lineage>
</organism>
<feature type="transmembrane region" description="Helical" evidence="14">
    <location>
        <begin position="33"/>
        <end position="56"/>
    </location>
</feature>
<dbReference type="InterPro" id="IPR003661">
    <property type="entry name" value="HisK_dim/P_dom"/>
</dbReference>